<dbReference type="InterPro" id="IPR027806">
    <property type="entry name" value="HARBI1_dom"/>
</dbReference>
<evidence type="ECO:0000259" key="8">
    <source>
        <dbReference type="Pfam" id="PF13359"/>
    </source>
</evidence>
<comment type="subcellular location">
    <subcellularLocation>
        <location evidence="2">Nucleus</location>
    </subcellularLocation>
</comment>
<dbReference type="GO" id="GO:0046872">
    <property type="term" value="F:metal ion binding"/>
    <property type="evidence" value="ECO:0007669"/>
    <property type="project" value="UniProtKB-KW"/>
</dbReference>
<evidence type="ECO:0000256" key="2">
    <source>
        <dbReference type="ARBA" id="ARBA00004123"/>
    </source>
</evidence>
<evidence type="ECO:0000256" key="5">
    <source>
        <dbReference type="ARBA" id="ARBA00022723"/>
    </source>
</evidence>
<name>A0A3B3SIP3_9TELE</name>
<reference evidence="9" key="2">
    <citation type="submission" date="2025-09" db="UniProtKB">
        <authorList>
            <consortium name="Ensembl"/>
        </authorList>
    </citation>
    <scope>IDENTIFICATION</scope>
</reference>
<dbReference type="AlphaFoldDB" id="A0A3B3SIP3"/>
<dbReference type="Pfam" id="PF13359">
    <property type="entry name" value="DDE_Tnp_4"/>
    <property type="match status" value="1"/>
</dbReference>
<protein>
    <submittedName>
        <fullName evidence="9">Zgc:194221</fullName>
    </submittedName>
</protein>
<keyword evidence="6" id="KW-0378">Hydrolase</keyword>
<comment type="similarity">
    <text evidence="3">Belongs to the HARBI1 family.</text>
</comment>
<evidence type="ECO:0000256" key="6">
    <source>
        <dbReference type="ARBA" id="ARBA00022801"/>
    </source>
</evidence>
<dbReference type="GO" id="GO:0016787">
    <property type="term" value="F:hydrolase activity"/>
    <property type="evidence" value="ECO:0007669"/>
    <property type="project" value="UniProtKB-KW"/>
</dbReference>
<evidence type="ECO:0000313" key="9">
    <source>
        <dbReference type="Ensembl" id="ENSPKIP00000030170.1"/>
    </source>
</evidence>
<dbReference type="GeneTree" id="ENSGT00940000164115"/>
<reference evidence="9" key="1">
    <citation type="submission" date="2025-08" db="UniProtKB">
        <authorList>
            <consortium name="Ensembl"/>
        </authorList>
    </citation>
    <scope>IDENTIFICATION</scope>
</reference>
<organism evidence="9 10">
    <name type="scientific">Paramormyrops kingsleyae</name>
    <dbReference type="NCBI Taxonomy" id="1676925"/>
    <lineage>
        <taxon>Eukaryota</taxon>
        <taxon>Metazoa</taxon>
        <taxon>Chordata</taxon>
        <taxon>Craniata</taxon>
        <taxon>Vertebrata</taxon>
        <taxon>Euteleostomi</taxon>
        <taxon>Actinopterygii</taxon>
        <taxon>Neopterygii</taxon>
        <taxon>Teleostei</taxon>
        <taxon>Osteoglossocephala</taxon>
        <taxon>Osteoglossomorpha</taxon>
        <taxon>Osteoglossiformes</taxon>
        <taxon>Mormyridae</taxon>
        <taxon>Paramormyrops</taxon>
    </lineage>
</organism>
<keyword evidence="10" id="KW-1185">Reference proteome</keyword>
<evidence type="ECO:0000256" key="3">
    <source>
        <dbReference type="ARBA" id="ARBA00006958"/>
    </source>
</evidence>
<dbReference type="InterPro" id="IPR045249">
    <property type="entry name" value="HARBI1-like"/>
</dbReference>
<dbReference type="Ensembl" id="ENSPKIT00000010977.1">
    <property type="protein sequence ID" value="ENSPKIP00000030170.1"/>
    <property type="gene ID" value="ENSPKIG00000011121.1"/>
</dbReference>
<comment type="cofactor">
    <cofactor evidence="1">
        <name>a divalent metal cation</name>
        <dbReference type="ChEBI" id="CHEBI:60240"/>
    </cofactor>
</comment>
<proteinExistence type="inferred from homology"/>
<dbReference type="GO" id="GO:0005634">
    <property type="term" value="C:nucleus"/>
    <property type="evidence" value="ECO:0007669"/>
    <property type="project" value="UniProtKB-SubCell"/>
</dbReference>
<dbReference type="GO" id="GO:0004518">
    <property type="term" value="F:nuclease activity"/>
    <property type="evidence" value="ECO:0007669"/>
    <property type="project" value="UniProtKB-KW"/>
</dbReference>
<accession>A0A3B3SIP3</accession>
<feature type="domain" description="DDE Tnp4" evidence="8">
    <location>
        <begin position="167"/>
        <end position="328"/>
    </location>
</feature>
<dbReference type="PANTHER" id="PTHR22930:SF279">
    <property type="entry name" value="SIMILAR TO ENSANGP00000010363"/>
    <property type="match status" value="1"/>
</dbReference>
<dbReference type="PANTHER" id="PTHR22930">
    <property type="match status" value="1"/>
</dbReference>
<keyword evidence="5" id="KW-0479">Metal-binding</keyword>
<keyword evidence="4" id="KW-0540">Nuclease</keyword>
<sequence>MDDRQVVARAAPFYLQRRRRRRSQWVHPILQARQQHGEYHRLVQELRLDDGRFQTYFRLDKGQFDSLLSKVGPRITRLDTSYRCAICPAECLSICLRFLATGDSYRTIAFSYCVGVSTMAGIVAEVARAIWDALVMEFMPVPTTEDWQRIATDFLHRWNFPNCLGSIDGKHVVIRAPDNSGSLFYNYKGTFSIVLLAVVDAQCCFRVVDVGSYGRTSDGGSLSNSTFGQALRDGTLGLPEDALLPGAEHLGPQPHVFVADEAFPLRRDLMRPYPGANLCSRHRVFNYRLIVENAFGILAAQWRIYRRVIGISPANVDICVKATCVLHNFLRRTASTRVMPMESPGDGEAKGLQEVTRVGSNNSSQEAIRVRETFALYFSAEGAVPWQPMA</sequence>
<keyword evidence="7" id="KW-0539">Nucleus</keyword>
<evidence type="ECO:0000313" key="10">
    <source>
        <dbReference type="Proteomes" id="UP000261540"/>
    </source>
</evidence>
<evidence type="ECO:0000256" key="7">
    <source>
        <dbReference type="ARBA" id="ARBA00023242"/>
    </source>
</evidence>
<evidence type="ECO:0000256" key="4">
    <source>
        <dbReference type="ARBA" id="ARBA00022722"/>
    </source>
</evidence>
<dbReference type="Proteomes" id="UP000261540">
    <property type="component" value="Unplaced"/>
</dbReference>
<evidence type="ECO:0000256" key="1">
    <source>
        <dbReference type="ARBA" id="ARBA00001968"/>
    </source>
</evidence>